<sequence length="107" mass="12615">MERSKTIEFVVVTDTKLRSFSVFSPFSVSFRSFGDETERLSEELAEFSLFMSFSKSRLNNSNLSREVLLQLENMSDIKIMRHISMKSKPFNTIHKLEKKFDSNWEFS</sequence>
<accession>A0A3M7S282</accession>
<keyword evidence="2" id="KW-1185">Reference proteome</keyword>
<organism evidence="1 2">
    <name type="scientific">Brachionus plicatilis</name>
    <name type="common">Marine rotifer</name>
    <name type="synonym">Brachionus muelleri</name>
    <dbReference type="NCBI Taxonomy" id="10195"/>
    <lineage>
        <taxon>Eukaryota</taxon>
        <taxon>Metazoa</taxon>
        <taxon>Spiralia</taxon>
        <taxon>Gnathifera</taxon>
        <taxon>Rotifera</taxon>
        <taxon>Eurotatoria</taxon>
        <taxon>Monogononta</taxon>
        <taxon>Pseudotrocha</taxon>
        <taxon>Ploima</taxon>
        <taxon>Brachionidae</taxon>
        <taxon>Brachionus</taxon>
    </lineage>
</organism>
<dbReference type="EMBL" id="REGN01002165">
    <property type="protein sequence ID" value="RNA29768.1"/>
    <property type="molecule type" value="Genomic_DNA"/>
</dbReference>
<evidence type="ECO:0000313" key="2">
    <source>
        <dbReference type="Proteomes" id="UP000276133"/>
    </source>
</evidence>
<name>A0A3M7S282_BRAPC</name>
<dbReference type="Proteomes" id="UP000276133">
    <property type="component" value="Unassembled WGS sequence"/>
</dbReference>
<comment type="caution">
    <text evidence="1">The sequence shown here is derived from an EMBL/GenBank/DDBJ whole genome shotgun (WGS) entry which is preliminary data.</text>
</comment>
<evidence type="ECO:0000313" key="1">
    <source>
        <dbReference type="EMBL" id="RNA29768.1"/>
    </source>
</evidence>
<reference evidence="1 2" key="1">
    <citation type="journal article" date="2018" name="Sci. Rep.">
        <title>Genomic signatures of local adaptation to the degree of environmental predictability in rotifers.</title>
        <authorList>
            <person name="Franch-Gras L."/>
            <person name="Hahn C."/>
            <person name="Garcia-Roger E.M."/>
            <person name="Carmona M.J."/>
            <person name="Serra M."/>
            <person name="Gomez A."/>
        </authorList>
    </citation>
    <scope>NUCLEOTIDE SEQUENCE [LARGE SCALE GENOMIC DNA]</scope>
    <source>
        <strain evidence="1">HYR1</strain>
    </source>
</reference>
<gene>
    <name evidence="1" type="ORF">BpHYR1_047182</name>
</gene>
<dbReference type="AlphaFoldDB" id="A0A3M7S282"/>
<protein>
    <submittedName>
        <fullName evidence="1">Uncharacterized protein</fullName>
    </submittedName>
</protein>
<proteinExistence type="predicted"/>